<dbReference type="Proteomes" id="UP000663720">
    <property type="component" value="Chromosome"/>
</dbReference>
<evidence type="ECO:0000256" key="2">
    <source>
        <dbReference type="ARBA" id="ARBA00022679"/>
    </source>
</evidence>
<evidence type="ECO:0000313" key="9">
    <source>
        <dbReference type="Proteomes" id="UP000663720"/>
    </source>
</evidence>
<evidence type="ECO:0000256" key="4">
    <source>
        <dbReference type="ARBA" id="ARBA00048391"/>
    </source>
</evidence>
<feature type="binding site" evidence="5">
    <location>
        <begin position="134"/>
        <end position="138"/>
    </location>
    <ligand>
        <name>S-adenosyl-L-methionine</name>
        <dbReference type="ChEBI" id="CHEBI:59789"/>
    </ligand>
</feature>
<feature type="domain" description="Methyltransferase small" evidence="6">
    <location>
        <begin position="122"/>
        <end position="207"/>
    </location>
</feature>
<dbReference type="InterPro" id="IPR019874">
    <property type="entry name" value="RF_methyltr_PrmC"/>
</dbReference>
<comment type="similarity">
    <text evidence="5">Belongs to the protein N5-glutamine methyltransferase family. PrmC subfamily.</text>
</comment>
<dbReference type="InterPro" id="IPR029063">
    <property type="entry name" value="SAM-dependent_MTases_sf"/>
</dbReference>
<dbReference type="Gene3D" id="3.40.50.150">
    <property type="entry name" value="Vaccinia Virus protein VP39"/>
    <property type="match status" value="1"/>
</dbReference>
<keyword evidence="2 5" id="KW-0808">Transferase</keyword>
<dbReference type="InterPro" id="IPR007848">
    <property type="entry name" value="Small_mtfrase_dom"/>
</dbReference>
<feature type="binding site" evidence="5">
    <location>
        <position position="203"/>
    </location>
    <ligand>
        <name>S-adenosyl-L-methionine</name>
        <dbReference type="ChEBI" id="CHEBI:59789"/>
    </ligand>
</feature>
<dbReference type="InterPro" id="IPR040758">
    <property type="entry name" value="PrmC_N"/>
</dbReference>
<gene>
    <name evidence="5 8" type="primary">prmC</name>
    <name evidence="8" type="ORF">dnl_48790</name>
</gene>
<evidence type="ECO:0000259" key="7">
    <source>
        <dbReference type="Pfam" id="PF17827"/>
    </source>
</evidence>
<dbReference type="InterPro" id="IPR050320">
    <property type="entry name" value="N5-glutamine_MTase"/>
</dbReference>
<dbReference type="SUPFAM" id="SSF53335">
    <property type="entry name" value="S-adenosyl-L-methionine-dependent methyltransferases"/>
    <property type="match status" value="1"/>
</dbReference>
<dbReference type="RefSeq" id="WP_207688423.1">
    <property type="nucleotide sequence ID" value="NZ_CP061799.1"/>
</dbReference>
<protein>
    <recommendedName>
        <fullName evidence="5">Release factor glutamine methyltransferase</fullName>
        <shortName evidence="5">RF MTase</shortName>
        <ecNumber evidence="5">2.1.1.297</ecNumber>
    </recommendedName>
    <alternativeName>
        <fullName evidence="5">N5-glutamine methyltransferase PrmC</fullName>
    </alternativeName>
    <alternativeName>
        <fullName evidence="5">Protein-(glutamine-N5) MTase PrmC</fullName>
    </alternativeName>
    <alternativeName>
        <fullName evidence="5">Protein-glutamine N-methyltransferase PrmC</fullName>
    </alternativeName>
</protein>
<dbReference type="HAMAP" id="MF_02126">
    <property type="entry name" value="RF_methyltr_PrmC"/>
    <property type="match status" value="1"/>
</dbReference>
<dbReference type="GO" id="GO:0003676">
    <property type="term" value="F:nucleic acid binding"/>
    <property type="evidence" value="ECO:0007669"/>
    <property type="project" value="InterPro"/>
</dbReference>
<sequence>MQQQSETIELPWTIHKLLKWTDSYFKSRNIENPRASAEIILAHALGLKRIDLYIQYDQPLVDKELALFKSLIKRRINKEPVAYIVGKKEFWSMNLEVTRDVLIPRPETECLIEAALKFLPDDSKLHKKKILELGTGTGAITIALASERPFNMYFASDWSQKALAVAKRNAKQHILTGEVSFICGDWFGPFKENSIFFDMLLSNPPYIKTDIIPDLEPEIKDYEPFGALDGDKDGLGAIRHILYSACSYLADKGWMLLEIGHDQKEDVLKIVESCGTYENFCCLKDYSGNNRVVQIQKKA</sequence>
<feature type="binding site" evidence="5">
    <location>
        <begin position="203"/>
        <end position="206"/>
    </location>
    <ligand>
        <name>substrate</name>
    </ligand>
</feature>
<dbReference type="NCBIfam" id="TIGR00536">
    <property type="entry name" value="hemK_fam"/>
    <property type="match status" value="1"/>
</dbReference>
<dbReference type="PROSITE" id="PS00092">
    <property type="entry name" value="N6_MTASE"/>
    <property type="match status" value="1"/>
</dbReference>
<feature type="binding site" evidence="5">
    <location>
        <position position="186"/>
    </location>
    <ligand>
        <name>S-adenosyl-L-methionine</name>
        <dbReference type="ChEBI" id="CHEBI:59789"/>
    </ligand>
</feature>
<comment type="function">
    <text evidence="5">Methylates the class 1 translation termination release factors RF1/PrfA and RF2/PrfB on the glutamine residue of the universally conserved GGQ motif.</text>
</comment>
<feature type="binding site" evidence="5">
    <location>
        <position position="157"/>
    </location>
    <ligand>
        <name>S-adenosyl-L-methionine</name>
        <dbReference type="ChEBI" id="CHEBI:59789"/>
    </ligand>
</feature>
<keyword evidence="9" id="KW-1185">Reference proteome</keyword>
<dbReference type="NCBIfam" id="TIGR03534">
    <property type="entry name" value="RF_mod_PrmC"/>
    <property type="match status" value="1"/>
</dbReference>
<dbReference type="EMBL" id="CP061799">
    <property type="protein sequence ID" value="QTA82503.1"/>
    <property type="molecule type" value="Genomic_DNA"/>
</dbReference>
<dbReference type="GO" id="GO:0032259">
    <property type="term" value="P:methylation"/>
    <property type="evidence" value="ECO:0007669"/>
    <property type="project" value="UniProtKB-KW"/>
</dbReference>
<dbReference type="Pfam" id="PF17827">
    <property type="entry name" value="PrmC_N"/>
    <property type="match status" value="1"/>
</dbReference>
<organism evidence="8 9">
    <name type="scientific">Desulfonema limicola</name>
    <dbReference type="NCBI Taxonomy" id="45656"/>
    <lineage>
        <taxon>Bacteria</taxon>
        <taxon>Pseudomonadati</taxon>
        <taxon>Thermodesulfobacteriota</taxon>
        <taxon>Desulfobacteria</taxon>
        <taxon>Desulfobacterales</taxon>
        <taxon>Desulfococcaceae</taxon>
        <taxon>Desulfonema</taxon>
    </lineage>
</organism>
<dbReference type="Pfam" id="PF05175">
    <property type="entry name" value="MTS"/>
    <property type="match status" value="1"/>
</dbReference>
<evidence type="ECO:0000256" key="5">
    <source>
        <dbReference type="HAMAP-Rule" id="MF_02126"/>
    </source>
</evidence>
<evidence type="ECO:0000256" key="1">
    <source>
        <dbReference type="ARBA" id="ARBA00022603"/>
    </source>
</evidence>
<evidence type="ECO:0000256" key="3">
    <source>
        <dbReference type="ARBA" id="ARBA00022691"/>
    </source>
</evidence>
<dbReference type="GO" id="GO:0102559">
    <property type="term" value="F:peptide chain release factor N(5)-glutamine methyltransferase activity"/>
    <property type="evidence" value="ECO:0007669"/>
    <property type="project" value="UniProtKB-EC"/>
</dbReference>
<name>A0A975BBY0_9BACT</name>
<dbReference type="KEGG" id="dli:dnl_48790"/>
<keyword evidence="3 5" id="KW-0949">S-adenosyl-L-methionine</keyword>
<dbReference type="EC" id="2.1.1.297" evidence="5"/>
<evidence type="ECO:0000259" key="6">
    <source>
        <dbReference type="Pfam" id="PF05175"/>
    </source>
</evidence>
<feature type="domain" description="Release factor glutamine methyltransferase N-terminal" evidence="7">
    <location>
        <begin position="17"/>
        <end position="86"/>
    </location>
</feature>
<reference evidence="8" key="1">
    <citation type="journal article" date="2021" name="Microb. Physiol.">
        <title>Proteogenomic Insights into the Physiology of Marine, Sulfate-Reducing, Filamentous Desulfonema limicola and Desulfonema magnum.</title>
        <authorList>
            <person name="Schnaars V."/>
            <person name="Wohlbrand L."/>
            <person name="Scheve S."/>
            <person name="Hinrichs C."/>
            <person name="Reinhardt R."/>
            <person name="Rabus R."/>
        </authorList>
    </citation>
    <scope>NUCLEOTIDE SEQUENCE</scope>
    <source>
        <strain evidence="8">5ac10</strain>
    </source>
</reference>
<dbReference type="AlphaFoldDB" id="A0A975BBY0"/>
<evidence type="ECO:0000313" key="8">
    <source>
        <dbReference type="EMBL" id="QTA82503.1"/>
    </source>
</evidence>
<dbReference type="PANTHER" id="PTHR18895">
    <property type="entry name" value="HEMK METHYLTRANSFERASE"/>
    <property type="match status" value="1"/>
</dbReference>
<proteinExistence type="inferred from homology"/>
<dbReference type="CDD" id="cd02440">
    <property type="entry name" value="AdoMet_MTases"/>
    <property type="match status" value="1"/>
</dbReference>
<keyword evidence="1 5" id="KW-0489">Methyltransferase</keyword>
<dbReference type="InterPro" id="IPR002052">
    <property type="entry name" value="DNA_methylase_N6_adenine_CS"/>
</dbReference>
<dbReference type="InterPro" id="IPR004556">
    <property type="entry name" value="HemK-like"/>
</dbReference>
<dbReference type="Gene3D" id="1.10.8.10">
    <property type="entry name" value="DNA helicase RuvA subunit, C-terminal domain"/>
    <property type="match status" value="1"/>
</dbReference>
<accession>A0A975BBY0</accession>
<comment type="catalytic activity">
    <reaction evidence="4 5">
        <text>L-glutaminyl-[peptide chain release factor] + S-adenosyl-L-methionine = N(5)-methyl-L-glutaminyl-[peptide chain release factor] + S-adenosyl-L-homocysteine + H(+)</text>
        <dbReference type="Rhea" id="RHEA:42896"/>
        <dbReference type="Rhea" id="RHEA-COMP:10271"/>
        <dbReference type="Rhea" id="RHEA-COMP:10272"/>
        <dbReference type="ChEBI" id="CHEBI:15378"/>
        <dbReference type="ChEBI" id="CHEBI:30011"/>
        <dbReference type="ChEBI" id="CHEBI:57856"/>
        <dbReference type="ChEBI" id="CHEBI:59789"/>
        <dbReference type="ChEBI" id="CHEBI:61891"/>
        <dbReference type="EC" id="2.1.1.297"/>
    </reaction>
</comment>
<dbReference type="PANTHER" id="PTHR18895:SF74">
    <property type="entry name" value="MTRF1L RELEASE FACTOR GLUTAMINE METHYLTRANSFERASE"/>
    <property type="match status" value="1"/>
</dbReference>